<evidence type="ECO:0000313" key="2">
    <source>
        <dbReference type="Proteomes" id="UP001177597"/>
    </source>
</evidence>
<gene>
    <name evidence="1" type="ORF">QE207_16955</name>
</gene>
<protein>
    <recommendedName>
        <fullName evidence="3">DUF2570 domain-containing protein</fullName>
    </recommendedName>
</protein>
<dbReference type="RefSeq" id="WP_280629290.1">
    <property type="nucleotide sequence ID" value="NZ_CP123498.1"/>
</dbReference>
<dbReference type="AlphaFoldDB" id="A0AA95K7X1"/>
<name>A0AA95K7X1_9GAMM</name>
<proteinExistence type="predicted"/>
<sequence>MKILLSLVSKTLPLIVTLFCLLIFRLQHRQIQALTEQNQALTHTFSTQSKQFQATLKAIETTNEISKQHFYASENQWADSQANKIFIKKTVSDNDCANRTVPAAAVERLHQHTSRIHDRVLSGDTRPATG</sequence>
<dbReference type="EMBL" id="CP123498">
    <property type="protein sequence ID" value="WGL95312.1"/>
    <property type="molecule type" value="Genomic_DNA"/>
</dbReference>
<accession>A0AA95K7X1</accession>
<evidence type="ECO:0008006" key="3">
    <source>
        <dbReference type="Google" id="ProtNLM"/>
    </source>
</evidence>
<reference evidence="1" key="1">
    <citation type="submission" date="2023-04" db="EMBL/GenBank/DDBJ databases">
        <title>Genome dynamics across the evolutionary transition to endosymbiosis.</title>
        <authorList>
            <person name="Siozios S."/>
            <person name="Nadal-Jimenez P."/>
            <person name="Azagi T."/>
            <person name="Sprong H."/>
            <person name="Frost C.L."/>
            <person name="Parratt S.R."/>
            <person name="Taylor G."/>
            <person name="Brettell L."/>
            <person name="Lew K.C."/>
            <person name="Croft L."/>
            <person name="King K.C."/>
            <person name="Brockhurst M.A."/>
            <person name="Hypsa V."/>
            <person name="Novakova E."/>
            <person name="Darby A.C."/>
            <person name="Hurst G.D.D."/>
        </authorList>
    </citation>
    <scope>NUCLEOTIDE SEQUENCE</scope>
    <source>
        <strain evidence="1">AIh</strain>
    </source>
</reference>
<dbReference type="Proteomes" id="UP001177597">
    <property type="component" value="Chromosome"/>
</dbReference>
<evidence type="ECO:0000313" key="1">
    <source>
        <dbReference type="EMBL" id="WGL95312.1"/>
    </source>
</evidence>
<organism evidence="1 2">
    <name type="scientific">Arsenophonus nasoniae</name>
    <name type="common">son-killer infecting Nasonia vitripennis</name>
    <dbReference type="NCBI Taxonomy" id="638"/>
    <lineage>
        <taxon>Bacteria</taxon>
        <taxon>Pseudomonadati</taxon>
        <taxon>Pseudomonadota</taxon>
        <taxon>Gammaproteobacteria</taxon>
        <taxon>Enterobacterales</taxon>
        <taxon>Morganellaceae</taxon>
        <taxon>Arsenophonus</taxon>
    </lineage>
</organism>